<dbReference type="GO" id="GO:0009253">
    <property type="term" value="P:peptidoglycan catabolic process"/>
    <property type="evidence" value="ECO:0007669"/>
    <property type="project" value="InterPro"/>
</dbReference>
<evidence type="ECO:0000313" key="2">
    <source>
        <dbReference type="EMBL" id="EBS0740121.1"/>
    </source>
</evidence>
<dbReference type="InterPro" id="IPR023346">
    <property type="entry name" value="Lysozyme-like_dom_sf"/>
</dbReference>
<dbReference type="SUPFAM" id="SSF53955">
    <property type="entry name" value="Lysozyme-like"/>
    <property type="match status" value="1"/>
</dbReference>
<proteinExistence type="inferred from homology"/>
<dbReference type="FunFam" id="1.10.1740.240:FF:000001">
    <property type="entry name" value="Endolysin"/>
    <property type="match status" value="1"/>
</dbReference>
<dbReference type="PANTHER" id="PTHR38107">
    <property type="match status" value="1"/>
</dbReference>
<comment type="similarity">
    <text evidence="1">Belongs to the glycosyl hydrolase 24 family.</text>
</comment>
<sequence length="133" mass="15183">MTASHACSTLYNRAFYEKDASRFSSACIAFIKQWQGLSLEKYRDRQGNWVIGYGHMLTPDETLTFITPDQAEAFLLDDLNSCDILLQNCLPELNDRFQRETLIALMFSIGHQRFLSLINTGDISQPEISGLRI</sequence>
<keyword evidence="1" id="KW-0081">Bacteriolytic enzyme</keyword>
<comment type="catalytic activity">
    <reaction evidence="1">
        <text>Hydrolysis of (1-&gt;4)-beta-linkages between N-acetylmuramic acid and N-acetyl-D-glucosamine residues in a peptidoglycan and between N-acetyl-D-glucosamine residues in chitodextrins.</text>
        <dbReference type="EC" id="3.2.1.17"/>
    </reaction>
</comment>
<dbReference type="EC" id="3.2.1.17" evidence="1"/>
<dbReference type="GO" id="GO:0031640">
    <property type="term" value="P:killing of cells of another organism"/>
    <property type="evidence" value="ECO:0007669"/>
    <property type="project" value="UniProtKB-KW"/>
</dbReference>
<dbReference type="InterPro" id="IPR051018">
    <property type="entry name" value="Bacteriophage_GH24"/>
</dbReference>
<keyword evidence="1" id="KW-0929">Antimicrobial</keyword>
<protein>
    <recommendedName>
        <fullName evidence="1">Lysozyme</fullName>
        <ecNumber evidence="1">3.2.1.17</ecNumber>
    </recommendedName>
</protein>
<name>A0A5U8Z948_SALEN</name>
<dbReference type="InterPro" id="IPR002196">
    <property type="entry name" value="Glyco_hydro_24"/>
</dbReference>
<dbReference type="EMBL" id="AAGUGQ010000011">
    <property type="protein sequence ID" value="EBS0740121.1"/>
    <property type="molecule type" value="Genomic_DNA"/>
</dbReference>
<dbReference type="GO" id="GO:0003796">
    <property type="term" value="F:lysozyme activity"/>
    <property type="evidence" value="ECO:0007669"/>
    <property type="project" value="UniProtKB-EC"/>
</dbReference>
<dbReference type="Pfam" id="PF00959">
    <property type="entry name" value="Phage_lysozyme"/>
    <property type="match status" value="1"/>
</dbReference>
<dbReference type="AlphaFoldDB" id="A0A5U8Z948"/>
<dbReference type="Gene3D" id="1.10.1740.240">
    <property type="match status" value="1"/>
</dbReference>
<organism evidence="2">
    <name type="scientific">Salmonella enteritidis</name>
    <dbReference type="NCBI Taxonomy" id="149539"/>
    <lineage>
        <taxon>Bacteria</taxon>
        <taxon>Pseudomonadati</taxon>
        <taxon>Pseudomonadota</taxon>
        <taxon>Gammaproteobacteria</taxon>
        <taxon>Enterobacterales</taxon>
        <taxon>Enterobacteriaceae</taxon>
        <taxon>Salmonella</taxon>
    </lineage>
</organism>
<dbReference type="GO" id="GO:0016998">
    <property type="term" value="P:cell wall macromolecule catabolic process"/>
    <property type="evidence" value="ECO:0007669"/>
    <property type="project" value="InterPro"/>
</dbReference>
<comment type="caution">
    <text evidence="2">The sequence shown here is derived from an EMBL/GenBank/DDBJ whole genome shotgun (WGS) entry which is preliminary data.</text>
</comment>
<evidence type="ECO:0000256" key="1">
    <source>
        <dbReference type="RuleBase" id="RU003788"/>
    </source>
</evidence>
<accession>A0A5U8Z948</accession>
<gene>
    <name evidence="2" type="ORF">DUB03_15580</name>
</gene>
<keyword evidence="1" id="KW-0326">Glycosidase</keyword>
<keyword evidence="1" id="KW-0378">Hydrolase</keyword>
<reference evidence="2" key="1">
    <citation type="submission" date="2018-07" db="EMBL/GenBank/DDBJ databases">
        <authorList>
            <person name="Ashton P.M."/>
            <person name="Dallman T."/>
            <person name="Nair S."/>
            <person name="De Pinna E."/>
            <person name="Peters T."/>
            <person name="Grant K."/>
        </authorList>
    </citation>
    <scope>NUCLEOTIDE SEQUENCE</scope>
    <source>
        <strain evidence="2">181038</strain>
    </source>
</reference>
<dbReference type="PANTHER" id="PTHR38107:SF3">
    <property type="entry name" value="LYSOZYME RRRD-RELATED"/>
    <property type="match status" value="1"/>
</dbReference>
<dbReference type="GO" id="GO:0042742">
    <property type="term" value="P:defense response to bacterium"/>
    <property type="evidence" value="ECO:0007669"/>
    <property type="project" value="UniProtKB-KW"/>
</dbReference>